<dbReference type="SUPFAM" id="SSF52540">
    <property type="entry name" value="P-loop containing nucleoside triphosphate hydrolases"/>
    <property type="match status" value="1"/>
</dbReference>
<evidence type="ECO:0000313" key="11">
    <source>
        <dbReference type="EMBL" id="KAJ4119971.1"/>
    </source>
</evidence>
<feature type="domain" description="ABC transporter" evidence="10">
    <location>
        <begin position="30"/>
        <end position="277"/>
    </location>
</feature>
<evidence type="ECO:0000256" key="8">
    <source>
        <dbReference type="ARBA" id="ARBA00023136"/>
    </source>
</evidence>
<evidence type="ECO:0000256" key="7">
    <source>
        <dbReference type="ARBA" id="ARBA00022989"/>
    </source>
</evidence>
<dbReference type="SMART" id="SM00382">
    <property type="entry name" value="AAA"/>
    <property type="match status" value="1"/>
</dbReference>
<evidence type="ECO:0000256" key="5">
    <source>
        <dbReference type="ARBA" id="ARBA00022741"/>
    </source>
</evidence>
<accession>A0ABQ8R0Y1</accession>
<feature type="transmembrane region" description="Helical" evidence="9">
    <location>
        <begin position="442"/>
        <end position="465"/>
    </location>
</feature>
<dbReference type="Gene3D" id="3.40.50.300">
    <property type="entry name" value="P-loop containing nucleotide triphosphate hydrolases"/>
    <property type="match status" value="1"/>
</dbReference>
<dbReference type="InterPro" id="IPR052215">
    <property type="entry name" value="Plant_ABCG"/>
</dbReference>
<dbReference type="PANTHER" id="PTHR48042:SF11">
    <property type="entry name" value="ABC TRANSPORTER G FAMILY MEMBER 11"/>
    <property type="match status" value="1"/>
</dbReference>
<dbReference type="InterPro" id="IPR043926">
    <property type="entry name" value="ABCG_dom"/>
</dbReference>
<evidence type="ECO:0000256" key="2">
    <source>
        <dbReference type="ARBA" id="ARBA00005814"/>
    </source>
</evidence>
<comment type="subcellular location">
    <subcellularLocation>
        <location evidence="1">Membrane</location>
        <topology evidence="1">Multi-pass membrane protein</topology>
    </subcellularLocation>
</comment>
<evidence type="ECO:0000313" key="12">
    <source>
        <dbReference type="Proteomes" id="UP001152024"/>
    </source>
</evidence>
<protein>
    <recommendedName>
        <fullName evidence="10">ABC transporter domain-containing protein</fullName>
    </recommendedName>
</protein>
<feature type="transmembrane region" description="Helical" evidence="9">
    <location>
        <begin position="603"/>
        <end position="623"/>
    </location>
</feature>
<dbReference type="Pfam" id="PF00005">
    <property type="entry name" value="ABC_tran"/>
    <property type="match status" value="1"/>
</dbReference>
<keyword evidence="4 9" id="KW-0812">Transmembrane</keyword>
<evidence type="ECO:0000256" key="3">
    <source>
        <dbReference type="ARBA" id="ARBA00022448"/>
    </source>
</evidence>
<feature type="transmembrane region" description="Helical" evidence="9">
    <location>
        <begin position="505"/>
        <end position="527"/>
    </location>
</feature>
<keyword evidence="5" id="KW-0547">Nucleotide-binding</keyword>
<evidence type="ECO:0000259" key="10">
    <source>
        <dbReference type="PROSITE" id="PS50893"/>
    </source>
</evidence>
<dbReference type="PROSITE" id="PS50893">
    <property type="entry name" value="ABC_TRANSPORTER_2"/>
    <property type="match status" value="1"/>
</dbReference>
<keyword evidence="6" id="KW-0067">ATP-binding</keyword>
<name>A0ABQ8R0Y1_FUSEQ</name>
<dbReference type="Proteomes" id="UP001152024">
    <property type="component" value="Unassembled WGS sequence"/>
</dbReference>
<reference evidence="11" key="1">
    <citation type="submission" date="2022-09" db="EMBL/GenBank/DDBJ databases">
        <title>Fusarium specimens isolated from Avocado Roots.</title>
        <authorList>
            <person name="Stajich J."/>
            <person name="Roper C."/>
            <person name="Heimlech-Rivalta G."/>
        </authorList>
    </citation>
    <scope>NUCLEOTIDE SEQUENCE</scope>
    <source>
        <strain evidence="11">CF00095</strain>
    </source>
</reference>
<dbReference type="InterPro" id="IPR027417">
    <property type="entry name" value="P-loop_NTPase"/>
</dbReference>
<dbReference type="PROSITE" id="PS00211">
    <property type="entry name" value="ABC_TRANSPORTER_1"/>
    <property type="match status" value="1"/>
</dbReference>
<evidence type="ECO:0000256" key="4">
    <source>
        <dbReference type="ARBA" id="ARBA00022692"/>
    </source>
</evidence>
<dbReference type="Pfam" id="PF01061">
    <property type="entry name" value="ABC2_membrane"/>
    <property type="match status" value="1"/>
</dbReference>
<dbReference type="InterPro" id="IPR017871">
    <property type="entry name" value="ABC_transporter-like_CS"/>
</dbReference>
<dbReference type="InterPro" id="IPR003439">
    <property type="entry name" value="ABC_transporter-like_ATP-bd"/>
</dbReference>
<comment type="caution">
    <text evidence="11">The sequence shown here is derived from an EMBL/GenBank/DDBJ whole genome shotgun (WGS) entry which is preliminary data.</text>
</comment>
<organism evidence="11 12">
    <name type="scientific">Fusarium equiseti</name>
    <name type="common">Fusarium scirpi</name>
    <dbReference type="NCBI Taxonomy" id="61235"/>
    <lineage>
        <taxon>Eukaryota</taxon>
        <taxon>Fungi</taxon>
        <taxon>Dikarya</taxon>
        <taxon>Ascomycota</taxon>
        <taxon>Pezizomycotina</taxon>
        <taxon>Sordariomycetes</taxon>
        <taxon>Hypocreomycetidae</taxon>
        <taxon>Hypocreales</taxon>
        <taxon>Nectriaceae</taxon>
        <taxon>Fusarium</taxon>
        <taxon>Fusarium incarnatum-equiseti species complex</taxon>
    </lineage>
</organism>
<feature type="transmembrane region" description="Helical" evidence="9">
    <location>
        <begin position="398"/>
        <end position="421"/>
    </location>
</feature>
<evidence type="ECO:0000256" key="9">
    <source>
        <dbReference type="SAM" id="Phobius"/>
    </source>
</evidence>
<keyword evidence="3" id="KW-0813">Transport</keyword>
<dbReference type="EMBL" id="JAOQBH010000021">
    <property type="protein sequence ID" value="KAJ4119971.1"/>
    <property type="molecule type" value="Genomic_DNA"/>
</dbReference>
<dbReference type="Pfam" id="PF19055">
    <property type="entry name" value="ABC2_membrane_7"/>
    <property type="match status" value="1"/>
</dbReference>
<keyword evidence="12" id="KW-1185">Reference proteome</keyword>
<dbReference type="PANTHER" id="PTHR48042">
    <property type="entry name" value="ABC TRANSPORTER G FAMILY MEMBER 11"/>
    <property type="match status" value="1"/>
</dbReference>
<comment type="similarity">
    <text evidence="2">Belongs to the ABC transporter superfamily. ABCG family. Eye pigment precursor importer (TC 3.A.1.204) subfamily.</text>
</comment>
<keyword evidence="7 9" id="KW-1133">Transmembrane helix</keyword>
<sequence length="625" mass="69535">MVLKETSPSMDSEQRPVAEKHLLNTTIKNFTWRDVTVTVKDRETKESKAIVDNVQGIVEAGEICALMGPSGCGKTTLLNVLARRPTNASNVEAHVYVNGSHLSLAEFREVSCFVEQEDALIGSLTVRETLEFSSRLASSSSLSKKERVVRINNLLESFGLVEQANTLIGTPIRKGISGGQKRRVGVASQLITSPKLLFLDEPTSGLDSAASLEVVKYLRTVARRNNLIVICSIHQPSTSTFNLFDKLLLLSGGKTQYFGSVSSVAAYYAQVGAPLPQYVNPAEHLLELVNIDFAQNRDEASRNLGTLQTAWATSQQAVGINNTIKTVESSGGDWTVETIEKRPSMPSLTLTLLHRSFIKSYRDVVAYGIRLAMYLGLAIMMGTVWVRLDPEQESIQPFINAIFFGSAFMSFMAVAYVPAFIEDRLQYVKEHHNGLYGATELIVSNFFIGMPYLFLISILFSVISYWLSNFQPTATAFFTWVMWLFLDLLAAESLVVFMTSLFPSFVISLALVAFANGLWMSVGGFMVPPTILNVFYKYVFHYWDYQKYVFEGMMVNEFAHRVYSCGDGCQCMYQSDLANQCKIAGQAVLDQYGYSTGHMGRDVGIMISIIAGYRIAAWLVLILRR</sequence>
<keyword evidence="8 9" id="KW-0472">Membrane</keyword>
<dbReference type="InterPro" id="IPR003593">
    <property type="entry name" value="AAA+_ATPase"/>
</dbReference>
<dbReference type="CDD" id="cd03213">
    <property type="entry name" value="ABCG_EPDR"/>
    <property type="match status" value="1"/>
</dbReference>
<dbReference type="InterPro" id="IPR013525">
    <property type="entry name" value="ABC2_TM"/>
</dbReference>
<feature type="transmembrane region" description="Helical" evidence="9">
    <location>
        <begin position="364"/>
        <end position="386"/>
    </location>
</feature>
<evidence type="ECO:0000256" key="1">
    <source>
        <dbReference type="ARBA" id="ARBA00004141"/>
    </source>
</evidence>
<evidence type="ECO:0000256" key="6">
    <source>
        <dbReference type="ARBA" id="ARBA00022840"/>
    </source>
</evidence>
<proteinExistence type="inferred from homology"/>
<feature type="transmembrane region" description="Helical" evidence="9">
    <location>
        <begin position="477"/>
        <end position="498"/>
    </location>
</feature>
<gene>
    <name evidence="11" type="ORF">NW768_010561</name>
</gene>